<evidence type="ECO:0000313" key="8">
    <source>
        <dbReference type="Proteomes" id="UP000003022"/>
    </source>
</evidence>
<dbReference type="EMBL" id="AEYX01000002">
    <property type="protein sequence ID" value="EGG49618.1"/>
    <property type="molecule type" value="Genomic_DNA"/>
</dbReference>
<dbReference type="Pfam" id="PF00440">
    <property type="entry name" value="TetR_N"/>
    <property type="match status" value="1"/>
</dbReference>
<dbReference type="InterPro" id="IPR009057">
    <property type="entry name" value="Homeodomain-like_sf"/>
</dbReference>
<dbReference type="eggNOG" id="COG1309">
    <property type="taxonomic scope" value="Bacteria"/>
</dbReference>
<dbReference type="GO" id="GO:0000976">
    <property type="term" value="F:transcription cis-regulatory region binding"/>
    <property type="evidence" value="ECO:0007669"/>
    <property type="project" value="TreeGrafter"/>
</dbReference>
<evidence type="ECO:0000256" key="2">
    <source>
        <dbReference type="ARBA" id="ARBA00023125"/>
    </source>
</evidence>
<feature type="DNA-binding region" description="H-T-H motif" evidence="4">
    <location>
        <begin position="85"/>
        <end position="104"/>
    </location>
</feature>
<dbReference type="PROSITE" id="PS50977">
    <property type="entry name" value="HTH_TETR_2"/>
    <property type="match status" value="1"/>
</dbReference>
<keyword evidence="1" id="KW-0805">Transcription regulation</keyword>
<dbReference type="Proteomes" id="UP000003022">
    <property type="component" value="Unassembled WGS sequence"/>
</dbReference>
<evidence type="ECO:0000259" key="6">
    <source>
        <dbReference type="PROSITE" id="PS50977"/>
    </source>
</evidence>
<dbReference type="AlphaFoldDB" id="F3NBF9"/>
<dbReference type="InterPro" id="IPR023772">
    <property type="entry name" value="DNA-bd_HTH_TetR-type_CS"/>
</dbReference>
<sequence length="243" mass="26552">MASAPSAPAGATTKAEVSTKVQPVQFLLRFSLGYGEGMPDTSPPPGPSEARPPVGRRERKKAATRRAIADAALALFLEHGFERVSVRDVAERADVSTTTLFAHFPSKESLVFDREEDIDARLRDCVRDRPEGQSVMEALRAHALRSWIPVATDPLGERYLALVDGTPALREYGERMWMRHAKTLGGALARELGREPDDLACAALARFVLEVPALTRGREDPGASVEKVFDLLLHGWESEEAPG</sequence>
<dbReference type="InterPro" id="IPR050109">
    <property type="entry name" value="HTH-type_TetR-like_transc_reg"/>
</dbReference>
<evidence type="ECO:0000256" key="5">
    <source>
        <dbReference type="SAM" id="MobiDB-lite"/>
    </source>
</evidence>
<feature type="domain" description="HTH tetR-type" evidence="6">
    <location>
        <begin position="62"/>
        <end position="122"/>
    </location>
</feature>
<keyword evidence="8" id="KW-1185">Reference proteome</keyword>
<dbReference type="PRINTS" id="PR00455">
    <property type="entry name" value="HTHTETR"/>
</dbReference>
<dbReference type="InterPro" id="IPR001647">
    <property type="entry name" value="HTH_TetR"/>
</dbReference>
<dbReference type="PANTHER" id="PTHR30055">
    <property type="entry name" value="HTH-TYPE TRANSCRIPTIONAL REGULATOR RUTR"/>
    <property type="match status" value="1"/>
</dbReference>
<protein>
    <submittedName>
        <fullName evidence="7">TetR family transcriptional regulator</fullName>
    </submittedName>
</protein>
<dbReference type="SUPFAM" id="SSF46689">
    <property type="entry name" value="Homeodomain-like"/>
    <property type="match status" value="1"/>
</dbReference>
<dbReference type="STRING" id="996637.SGM_0693"/>
<name>F3NBF9_9ACTN</name>
<evidence type="ECO:0000256" key="1">
    <source>
        <dbReference type="ARBA" id="ARBA00023015"/>
    </source>
</evidence>
<accession>F3NBF9</accession>
<evidence type="ECO:0000256" key="3">
    <source>
        <dbReference type="ARBA" id="ARBA00023163"/>
    </source>
</evidence>
<comment type="caution">
    <text evidence="7">The sequence shown here is derived from an EMBL/GenBank/DDBJ whole genome shotgun (WGS) entry which is preliminary data.</text>
</comment>
<organism evidence="7 8">
    <name type="scientific">Streptomyces griseoaurantiacus M045</name>
    <dbReference type="NCBI Taxonomy" id="996637"/>
    <lineage>
        <taxon>Bacteria</taxon>
        <taxon>Bacillati</taxon>
        <taxon>Actinomycetota</taxon>
        <taxon>Actinomycetes</taxon>
        <taxon>Kitasatosporales</taxon>
        <taxon>Streptomycetaceae</taxon>
        <taxon>Streptomyces</taxon>
        <taxon>Streptomyces aurantiacus group</taxon>
    </lineage>
</organism>
<feature type="region of interest" description="Disordered" evidence="5">
    <location>
        <begin position="35"/>
        <end position="62"/>
    </location>
</feature>
<keyword evidence="3" id="KW-0804">Transcription</keyword>
<reference evidence="7 8" key="1">
    <citation type="journal article" date="2011" name="J. Bacteriol.">
        <title>Draft genome sequence of the marine bacterium Streptomyces griseoaurantiacus M045, which produces novel manumycin-type antibiotics with a pABA core component.</title>
        <authorList>
            <person name="Li F."/>
            <person name="Jiang P."/>
            <person name="Zheng H."/>
            <person name="Wang S."/>
            <person name="Zhao G."/>
            <person name="Qin S."/>
            <person name="Liu Z."/>
        </authorList>
    </citation>
    <scope>NUCLEOTIDE SEQUENCE [LARGE SCALE GENOMIC DNA]</scope>
    <source>
        <strain evidence="7 8">M045</strain>
    </source>
</reference>
<dbReference type="PANTHER" id="PTHR30055:SF234">
    <property type="entry name" value="HTH-TYPE TRANSCRIPTIONAL REGULATOR BETI"/>
    <property type="match status" value="1"/>
</dbReference>
<evidence type="ECO:0000313" key="7">
    <source>
        <dbReference type="EMBL" id="EGG49618.1"/>
    </source>
</evidence>
<evidence type="ECO:0000256" key="4">
    <source>
        <dbReference type="PROSITE-ProRule" id="PRU00335"/>
    </source>
</evidence>
<dbReference type="Gene3D" id="1.10.10.60">
    <property type="entry name" value="Homeodomain-like"/>
    <property type="match status" value="1"/>
</dbReference>
<dbReference type="PROSITE" id="PS01081">
    <property type="entry name" value="HTH_TETR_1"/>
    <property type="match status" value="1"/>
</dbReference>
<dbReference type="GO" id="GO:0003700">
    <property type="term" value="F:DNA-binding transcription factor activity"/>
    <property type="evidence" value="ECO:0007669"/>
    <property type="project" value="TreeGrafter"/>
</dbReference>
<gene>
    <name evidence="7" type="ORF">SGM_0693</name>
</gene>
<proteinExistence type="predicted"/>
<keyword evidence="2 4" id="KW-0238">DNA-binding</keyword>
<dbReference type="Gene3D" id="1.10.357.10">
    <property type="entry name" value="Tetracycline Repressor, domain 2"/>
    <property type="match status" value="1"/>
</dbReference>